<dbReference type="PANTHER" id="PTHR42872">
    <property type="entry name" value="PROTEIN-GLUTAMATE METHYLESTERASE/PROTEIN-GLUTAMINE GLUTAMINASE"/>
    <property type="match status" value="1"/>
</dbReference>
<proteinExistence type="predicted"/>
<dbReference type="PROSITE" id="PS50122">
    <property type="entry name" value="CHEB"/>
    <property type="match status" value="1"/>
</dbReference>
<dbReference type="Pfam" id="PF01339">
    <property type="entry name" value="CheB_methylest"/>
    <property type="match status" value="1"/>
</dbReference>
<dbReference type="InterPro" id="IPR035909">
    <property type="entry name" value="CheB_C"/>
</dbReference>
<feature type="domain" description="CheB-type methylesterase" evidence="5">
    <location>
        <begin position="6"/>
        <end position="180"/>
    </location>
</feature>
<sequence length="202" mass="20897">MSAQPSRPGVSAVAVGASAGGVEALIRLLSALPADWPAALLVVLHLPRDRPSLLVDLFAPRCALRVVEAIDKEPIVPGTAYIAPPDYHFLVEAGEAGEPPHAALSVDDFVQYSRPSIDVLFESAADVFGPRLAGVILTGANDDGAAGLRAVRRAGGVGLVQDPDEAHASAMPIASRDAGADFVLPLAGIVHWLQSQHEAVSP</sequence>
<feature type="active site" evidence="4">
    <location>
        <position position="45"/>
    </location>
</feature>
<dbReference type="Proteomes" id="UP001139971">
    <property type="component" value="Unassembled WGS sequence"/>
</dbReference>
<keyword evidence="4" id="KW-0145">Chemotaxis</keyword>
<evidence type="ECO:0000313" key="7">
    <source>
        <dbReference type="Proteomes" id="UP001139971"/>
    </source>
</evidence>
<evidence type="ECO:0000259" key="5">
    <source>
        <dbReference type="PROSITE" id="PS50122"/>
    </source>
</evidence>
<comment type="caution">
    <text evidence="6">The sequence shown here is derived from an EMBL/GenBank/DDBJ whole genome shotgun (WGS) entry which is preliminary data.</text>
</comment>
<accession>A0A9X3YKN7</accession>
<feature type="active site" evidence="4">
    <location>
        <position position="18"/>
    </location>
</feature>
<dbReference type="EC" id="3.1.1.61" evidence="2"/>
<dbReference type="GO" id="GO:0006935">
    <property type="term" value="P:chemotaxis"/>
    <property type="evidence" value="ECO:0007669"/>
    <property type="project" value="UniProtKB-UniRule"/>
</dbReference>
<dbReference type="GO" id="GO:0000156">
    <property type="term" value="F:phosphorelay response regulator activity"/>
    <property type="evidence" value="ECO:0007669"/>
    <property type="project" value="InterPro"/>
</dbReference>
<dbReference type="SUPFAM" id="SSF52738">
    <property type="entry name" value="Methylesterase CheB, C-terminal domain"/>
    <property type="match status" value="1"/>
</dbReference>
<keyword evidence="7" id="KW-1185">Reference proteome</keyword>
<evidence type="ECO:0000256" key="2">
    <source>
        <dbReference type="ARBA" id="ARBA00039140"/>
    </source>
</evidence>
<evidence type="ECO:0000256" key="4">
    <source>
        <dbReference type="PROSITE-ProRule" id="PRU00050"/>
    </source>
</evidence>
<dbReference type="AlphaFoldDB" id="A0A9X3YKN7"/>
<evidence type="ECO:0000256" key="1">
    <source>
        <dbReference type="ARBA" id="ARBA00022801"/>
    </source>
</evidence>
<evidence type="ECO:0000313" key="6">
    <source>
        <dbReference type="EMBL" id="MDC8012721.1"/>
    </source>
</evidence>
<dbReference type="EMBL" id="JAOVZO020000014">
    <property type="protein sequence ID" value="MDC8012721.1"/>
    <property type="molecule type" value="Genomic_DNA"/>
</dbReference>
<name>A0A9X3YKN7_9GAMM</name>
<feature type="active site" evidence="4">
    <location>
        <position position="143"/>
    </location>
</feature>
<dbReference type="GO" id="GO:0005737">
    <property type="term" value="C:cytoplasm"/>
    <property type="evidence" value="ECO:0007669"/>
    <property type="project" value="InterPro"/>
</dbReference>
<keyword evidence="1 4" id="KW-0378">Hydrolase</keyword>
<dbReference type="Gene3D" id="3.40.50.180">
    <property type="entry name" value="Methylesterase CheB, C-terminal domain"/>
    <property type="match status" value="1"/>
</dbReference>
<protein>
    <recommendedName>
        <fullName evidence="2">protein-glutamate methylesterase</fullName>
        <ecNumber evidence="2">3.1.1.61</ecNumber>
    </recommendedName>
</protein>
<organism evidence="6 7">
    <name type="scientific">Tahibacter soli</name>
    <dbReference type="NCBI Taxonomy" id="2983605"/>
    <lineage>
        <taxon>Bacteria</taxon>
        <taxon>Pseudomonadati</taxon>
        <taxon>Pseudomonadota</taxon>
        <taxon>Gammaproteobacteria</taxon>
        <taxon>Lysobacterales</taxon>
        <taxon>Rhodanobacteraceae</taxon>
        <taxon>Tahibacter</taxon>
    </lineage>
</organism>
<gene>
    <name evidence="6" type="ORF">OD750_009190</name>
</gene>
<evidence type="ECO:0000256" key="3">
    <source>
        <dbReference type="ARBA" id="ARBA00048267"/>
    </source>
</evidence>
<dbReference type="RefSeq" id="WP_263544946.1">
    <property type="nucleotide sequence ID" value="NZ_JAOVZO020000014.1"/>
</dbReference>
<dbReference type="GO" id="GO:0008984">
    <property type="term" value="F:protein-glutamate methylesterase activity"/>
    <property type="evidence" value="ECO:0007669"/>
    <property type="project" value="UniProtKB-EC"/>
</dbReference>
<reference evidence="6" key="1">
    <citation type="submission" date="2023-02" db="EMBL/GenBank/DDBJ databases">
        <title>Tahibacter soli sp. nov. isolated from soil.</title>
        <authorList>
            <person name="Baek J.H."/>
            <person name="Lee J.K."/>
            <person name="Choi D.G."/>
            <person name="Jeon C.O."/>
        </authorList>
    </citation>
    <scope>NUCLEOTIDE SEQUENCE</scope>
    <source>
        <strain evidence="6">BL</strain>
    </source>
</reference>
<dbReference type="InterPro" id="IPR000673">
    <property type="entry name" value="Sig_transdc_resp-reg_Me-estase"/>
</dbReference>
<dbReference type="CDD" id="cd16433">
    <property type="entry name" value="CheB"/>
    <property type="match status" value="1"/>
</dbReference>
<dbReference type="PANTHER" id="PTHR42872:SF6">
    <property type="entry name" value="PROTEIN-GLUTAMATE METHYLESTERASE_PROTEIN-GLUTAMINE GLUTAMINASE"/>
    <property type="match status" value="1"/>
</dbReference>
<comment type="catalytic activity">
    <reaction evidence="3">
        <text>[protein]-L-glutamate 5-O-methyl ester + H2O = L-glutamyl-[protein] + methanol + H(+)</text>
        <dbReference type="Rhea" id="RHEA:23236"/>
        <dbReference type="Rhea" id="RHEA-COMP:10208"/>
        <dbReference type="Rhea" id="RHEA-COMP:10311"/>
        <dbReference type="ChEBI" id="CHEBI:15377"/>
        <dbReference type="ChEBI" id="CHEBI:15378"/>
        <dbReference type="ChEBI" id="CHEBI:17790"/>
        <dbReference type="ChEBI" id="CHEBI:29973"/>
        <dbReference type="ChEBI" id="CHEBI:82795"/>
        <dbReference type="EC" id="3.1.1.61"/>
    </reaction>
</comment>